<gene>
    <name evidence="1" type="ORF">EF807_01845</name>
</gene>
<sequence length="110" mass="12350">MSDKNLMDQVMELLRVVTKNEFLMEAVDKALGNQPLMDIVGSIYKAGLVKKVLEIVFQLVLPPIEKYMPPESLRGIFEQLALPENDEVMEKIAYLLVIAFTNLAPSEGLV</sequence>
<evidence type="ECO:0000313" key="1">
    <source>
        <dbReference type="EMBL" id="RZN71973.1"/>
    </source>
</evidence>
<dbReference type="AlphaFoldDB" id="A0A520KY52"/>
<protein>
    <recommendedName>
        <fullName evidence="3">DUF1641 domain-containing protein</fullName>
    </recommendedName>
</protein>
<dbReference type="Proteomes" id="UP000320766">
    <property type="component" value="Unassembled WGS sequence"/>
</dbReference>
<proteinExistence type="predicted"/>
<dbReference type="EMBL" id="RXIL01000033">
    <property type="protein sequence ID" value="RZN71973.1"/>
    <property type="molecule type" value="Genomic_DNA"/>
</dbReference>
<organism evidence="1 2">
    <name type="scientific">Candidatus Methanolliviera hydrocarbonicum</name>
    <dbReference type="NCBI Taxonomy" id="2491085"/>
    <lineage>
        <taxon>Archaea</taxon>
        <taxon>Methanobacteriati</taxon>
        <taxon>Methanobacteriota</taxon>
        <taxon>Candidatus Methanoliparia</taxon>
        <taxon>Candidatus Methanoliparales</taxon>
        <taxon>Candidatus Methanollivieraceae</taxon>
        <taxon>Candidatus Methanolliviera</taxon>
    </lineage>
</organism>
<evidence type="ECO:0000313" key="2">
    <source>
        <dbReference type="Proteomes" id="UP000320766"/>
    </source>
</evidence>
<evidence type="ECO:0008006" key="3">
    <source>
        <dbReference type="Google" id="ProtNLM"/>
    </source>
</evidence>
<accession>A0A520KY52</accession>
<name>A0A520KY52_9EURY</name>
<comment type="caution">
    <text evidence="1">The sequence shown here is derived from an EMBL/GenBank/DDBJ whole genome shotgun (WGS) entry which is preliminary data.</text>
</comment>
<reference evidence="1 2" key="1">
    <citation type="journal article" date="2019" name="Nat. Microbiol.">
        <title>Wide diversity of methane and short-chain alkane metabolisms in uncultured archaea.</title>
        <authorList>
            <person name="Borrel G."/>
            <person name="Adam P.S."/>
            <person name="McKay L.J."/>
            <person name="Chen L.X."/>
            <person name="Sierra-Garcia I.N."/>
            <person name="Sieber C.M."/>
            <person name="Letourneur Q."/>
            <person name="Ghozlane A."/>
            <person name="Andersen G.L."/>
            <person name="Li W.J."/>
            <person name="Hallam S.J."/>
            <person name="Muyzer G."/>
            <person name="de Oliveira V.M."/>
            <person name="Inskeep W.P."/>
            <person name="Banfield J.F."/>
            <person name="Gribaldo S."/>
        </authorList>
    </citation>
    <scope>NUCLEOTIDE SEQUENCE [LARGE SCALE GENOMIC DNA]</scope>
    <source>
        <strain evidence="1">NM1b</strain>
    </source>
</reference>